<organism evidence="2 3">
    <name type="scientific">Novosphingobium clariflavum</name>
    <dbReference type="NCBI Taxonomy" id="2029884"/>
    <lineage>
        <taxon>Bacteria</taxon>
        <taxon>Pseudomonadati</taxon>
        <taxon>Pseudomonadota</taxon>
        <taxon>Alphaproteobacteria</taxon>
        <taxon>Sphingomonadales</taxon>
        <taxon>Sphingomonadaceae</taxon>
        <taxon>Novosphingobium</taxon>
    </lineage>
</organism>
<evidence type="ECO:0000256" key="1">
    <source>
        <dbReference type="SAM" id="Phobius"/>
    </source>
</evidence>
<protein>
    <submittedName>
        <fullName evidence="2">Uncharacterized protein</fullName>
    </submittedName>
</protein>
<dbReference type="Proteomes" id="UP001589858">
    <property type="component" value="Unassembled WGS sequence"/>
</dbReference>
<gene>
    <name evidence="2" type="ORF">ACFFF8_19680</name>
</gene>
<reference evidence="2 3" key="1">
    <citation type="submission" date="2024-09" db="EMBL/GenBank/DDBJ databases">
        <authorList>
            <person name="Sun Q."/>
            <person name="Mori K."/>
        </authorList>
    </citation>
    <scope>NUCLEOTIDE SEQUENCE [LARGE SCALE GENOMIC DNA]</scope>
    <source>
        <strain evidence="2 3">CICC 11035S</strain>
    </source>
</reference>
<dbReference type="EMBL" id="JBHLTM010000076">
    <property type="protein sequence ID" value="MFC0686808.1"/>
    <property type="molecule type" value="Genomic_DNA"/>
</dbReference>
<keyword evidence="1" id="KW-0472">Membrane</keyword>
<keyword evidence="3" id="KW-1185">Reference proteome</keyword>
<name>A0ABV6SC20_9SPHN</name>
<keyword evidence="1" id="KW-1133">Transmembrane helix</keyword>
<dbReference type="RefSeq" id="WP_267223435.1">
    <property type="nucleotide sequence ID" value="NZ_JAPCWC010000023.1"/>
</dbReference>
<evidence type="ECO:0000313" key="3">
    <source>
        <dbReference type="Proteomes" id="UP001589858"/>
    </source>
</evidence>
<feature type="transmembrane region" description="Helical" evidence="1">
    <location>
        <begin position="39"/>
        <end position="64"/>
    </location>
</feature>
<proteinExistence type="predicted"/>
<evidence type="ECO:0000313" key="2">
    <source>
        <dbReference type="EMBL" id="MFC0686808.1"/>
    </source>
</evidence>
<accession>A0ABV6SC20</accession>
<comment type="caution">
    <text evidence="2">The sequence shown here is derived from an EMBL/GenBank/DDBJ whole genome shotgun (WGS) entry which is preliminary data.</text>
</comment>
<sequence>MSLYDAGAANVLMFDRGRSGGDGLGERCRGGGRSDKGDVVAFLACVAGSLLLWSVIAAAIWIFFAGAPHILLPLE</sequence>
<keyword evidence="1" id="KW-0812">Transmembrane</keyword>